<dbReference type="Proteomes" id="UP000781958">
    <property type="component" value="Unassembled WGS sequence"/>
</dbReference>
<evidence type="ECO:0000256" key="1">
    <source>
        <dbReference type="SAM" id="MobiDB-lite"/>
    </source>
</evidence>
<name>A0ABS4SFB9_9PROT</name>
<protein>
    <submittedName>
        <fullName evidence="2">Fe-S protein YdhL (DUF1289 family)</fullName>
    </submittedName>
</protein>
<keyword evidence="3" id="KW-1185">Reference proteome</keyword>
<gene>
    <name evidence="2" type="ORF">J2851_001020</name>
</gene>
<reference evidence="2 3" key="1">
    <citation type="submission" date="2021-03" db="EMBL/GenBank/DDBJ databases">
        <title>Genomic Encyclopedia of Type Strains, Phase III (KMG-III): the genomes of soil and plant-associated and newly described type strains.</title>
        <authorList>
            <person name="Whitman W."/>
        </authorList>
    </citation>
    <scope>NUCLEOTIDE SEQUENCE [LARGE SCALE GENOMIC DNA]</scope>
    <source>
        <strain evidence="2 3">IMMIB AFH-6</strain>
    </source>
</reference>
<proteinExistence type="predicted"/>
<evidence type="ECO:0000313" key="2">
    <source>
        <dbReference type="EMBL" id="MBP2291271.1"/>
    </source>
</evidence>
<comment type="caution">
    <text evidence="2">The sequence shown here is derived from an EMBL/GenBank/DDBJ whole genome shotgun (WGS) entry which is preliminary data.</text>
</comment>
<dbReference type="RefSeq" id="WP_209764681.1">
    <property type="nucleotide sequence ID" value="NZ_JAGINP010000003.1"/>
</dbReference>
<sequence length="107" mass="11726">MSTPDTRNPCIKVCRFDSAGTCLGCLRTRSEVKHWKRFSDEAKAAINGRLRALGVDDPRAGRKKTAKRLKKLDKKIRKLEAKLGALRAERADLAPPPAPSSALDAAD</sequence>
<evidence type="ECO:0000313" key="3">
    <source>
        <dbReference type="Proteomes" id="UP000781958"/>
    </source>
</evidence>
<dbReference type="InterPro" id="IPR010710">
    <property type="entry name" value="DUF1289"/>
</dbReference>
<dbReference type="PANTHER" id="PTHR35175">
    <property type="entry name" value="DUF1289 DOMAIN-CONTAINING PROTEIN"/>
    <property type="match status" value="1"/>
</dbReference>
<feature type="region of interest" description="Disordered" evidence="1">
    <location>
        <begin position="87"/>
        <end position="107"/>
    </location>
</feature>
<dbReference type="EMBL" id="JAGINP010000003">
    <property type="protein sequence ID" value="MBP2291271.1"/>
    <property type="molecule type" value="Genomic_DNA"/>
</dbReference>
<accession>A0ABS4SFB9</accession>
<dbReference type="Pfam" id="PF06945">
    <property type="entry name" value="DUF1289"/>
    <property type="match status" value="1"/>
</dbReference>
<dbReference type="PANTHER" id="PTHR35175:SF2">
    <property type="entry name" value="DUF1289 DOMAIN-CONTAINING PROTEIN"/>
    <property type="match status" value="1"/>
</dbReference>
<organism evidence="2 3">
    <name type="scientific">Azospirillum rugosum</name>
    <dbReference type="NCBI Taxonomy" id="416170"/>
    <lineage>
        <taxon>Bacteria</taxon>
        <taxon>Pseudomonadati</taxon>
        <taxon>Pseudomonadota</taxon>
        <taxon>Alphaproteobacteria</taxon>
        <taxon>Rhodospirillales</taxon>
        <taxon>Azospirillaceae</taxon>
        <taxon>Azospirillum</taxon>
    </lineage>
</organism>